<evidence type="ECO:0000313" key="2">
    <source>
        <dbReference type="EMBL" id="TFE83715.1"/>
    </source>
</evidence>
<feature type="transmembrane region" description="Helical" evidence="1">
    <location>
        <begin position="73"/>
        <end position="96"/>
    </location>
</feature>
<feature type="transmembrane region" description="Helical" evidence="1">
    <location>
        <begin position="116"/>
        <end position="136"/>
    </location>
</feature>
<proteinExistence type="predicted"/>
<comment type="caution">
    <text evidence="2">The sequence shown here is derived from an EMBL/GenBank/DDBJ whole genome shotgun (WGS) entry which is preliminary data.</text>
</comment>
<dbReference type="AlphaFoldDB" id="A0A4Y8PS66"/>
<evidence type="ECO:0000313" key="3">
    <source>
        <dbReference type="Proteomes" id="UP000298246"/>
    </source>
</evidence>
<reference evidence="2 3" key="1">
    <citation type="submission" date="2017-03" db="EMBL/GenBank/DDBJ databases">
        <title>Isolation of Levoglucosan Utilizing Bacteria.</title>
        <authorList>
            <person name="Arya A.S."/>
        </authorList>
    </citation>
    <scope>NUCLEOTIDE SEQUENCE [LARGE SCALE GENOMIC DNA]</scope>
    <source>
        <strain evidence="2 3">MEC069</strain>
    </source>
</reference>
<feature type="transmembrane region" description="Helical" evidence="1">
    <location>
        <begin position="6"/>
        <end position="26"/>
    </location>
</feature>
<keyword evidence="1" id="KW-0472">Membrane</keyword>
<name>A0A4Y8PS66_9BACL</name>
<sequence>MQVIAILLFVAGLCMVVFRFIAGLNFSRTSGLYYRSFVQDRRWLTDVLAKWKASEEQSKGGQKLRQRLHLAGYPLGLTVFAYNLVKMGLFLLVTSFFIVDFIYRFRVSHNLLDFRFFSYAFAVTSVLLMPDLLLALRARSRKTQLLFEISKLSHRLTMCMSNKSDLRETILRASRTLVLLKPYINELSTNWNTGQEAAILEFGRQVGITEVYPLVNTLLAISTVEVTEIADMLEQQVDSIDKSLDFEIQKKIENAPLGIIFLIIIPFFIVLVLMIYPWMTYLSEQLTGSFGGGGLP</sequence>
<dbReference type="Proteomes" id="UP000298246">
    <property type="component" value="Unassembled WGS sequence"/>
</dbReference>
<dbReference type="RefSeq" id="WP_134756946.1">
    <property type="nucleotide sequence ID" value="NZ_MYFO02000001.1"/>
</dbReference>
<dbReference type="EMBL" id="MYFO01000044">
    <property type="protein sequence ID" value="TFE83715.1"/>
    <property type="molecule type" value="Genomic_DNA"/>
</dbReference>
<keyword evidence="3" id="KW-1185">Reference proteome</keyword>
<accession>A0A4Y8PS66</accession>
<feature type="transmembrane region" description="Helical" evidence="1">
    <location>
        <begin position="257"/>
        <end position="279"/>
    </location>
</feature>
<gene>
    <name evidence="2" type="ORF">B5M42_22330</name>
</gene>
<keyword evidence="1" id="KW-1133">Transmembrane helix</keyword>
<organism evidence="2 3">
    <name type="scientific">Paenibacillus athensensis</name>
    <dbReference type="NCBI Taxonomy" id="1967502"/>
    <lineage>
        <taxon>Bacteria</taxon>
        <taxon>Bacillati</taxon>
        <taxon>Bacillota</taxon>
        <taxon>Bacilli</taxon>
        <taxon>Bacillales</taxon>
        <taxon>Paenibacillaceae</taxon>
        <taxon>Paenibacillus</taxon>
    </lineage>
</organism>
<protein>
    <recommendedName>
        <fullName evidence="4">Type II secretion system protein GspF domain-containing protein</fullName>
    </recommendedName>
</protein>
<evidence type="ECO:0000256" key="1">
    <source>
        <dbReference type="SAM" id="Phobius"/>
    </source>
</evidence>
<keyword evidence="1" id="KW-0812">Transmembrane</keyword>
<dbReference type="OrthoDB" id="2585865at2"/>
<evidence type="ECO:0008006" key="4">
    <source>
        <dbReference type="Google" id="ProtNLM"/>
    </source>
</evidence>